<feature type="region of interest" description="Disordered" evidence="1">
    <location>
        <begin position="1"/>
        <end position="26"/>
    </location>
</feature>
<organism evidence="2 3">
    <name type="scientific">Streptomyces umbrinus</name>
    <dbReference type="NCBI Taxonomy" id="67370"/>
    <lineage>
        <taxon>Bacteria</taxon>
        <taxon>Bacillati</taxon>
        <taxon>Actinomycetota</taxon>
        <taxon>Actinomycetes</taxon>
        <taxon>Kitasatosporales</taxon>
        <taxon>Streptomycetaceae</taxon>
        <taxon>Streptomyces</taxon>
        <taxon>Streptomyces phaeochromogenes group</taxon>
    </lineage>
</organism>
<keyword evidence="3" id="KW-1185">Reference proteome</keyword>
<sequence length="130" mass="14097">MASQRDTSRLTRPARRSQDEHELAAGPAGLAELGRLLDLVERVGAGDRYDQDVFARQPGEDVLVVSQVVLGDPGAQLGRGGEVRDGENAVGVAGQLRLKGRPRHRRSGHPIAQLHDLVHRSHHILLLSLS</sequence>
<dbReference type="Proteomes" id="UP001230328">
    <property type="component" value="Unassembled WGS sequence"/>
</dbReference>
<evidence type="ECO:0000256" key="1">
    <source>
        <dbReference type="SAM" id="MobiDB-lite"/>
    </source>
</evidence>
<dbReference type="RefSeq" id="WP_307527243.1">
    <property type="nucleotide sequence ID" value="NZ_JAUSZI010000002.1"/>
</dbReference>
<proteinExistence type="predicted"/>
<evidence type="ECO:0000313" key="3">
    <source>
        <dbReference type="Proteomes" id="UP001230328"/>
    </source>
</evidence>
<evidence type="ECO:0000313" key="2">
    <source>
        <dbReference type="EMBL" id="MDQ1031240.1"/>
    </source>
</evidence>
<comment type="caution">
    <text evidence="2">The sequence shown here is derived from an EMBL/GenBank/DDBJ whole genome shotgun (WGS) entry which is preliminary data.</text>
</comment>
<protein>
    <submittedName>
        <fullName evidence="2">Uncharacterized protein</fullName>
    </submittedName>
</protein>
<reference evidence="2 3" key="1">
    <citation type="submission" date="2023-07" db="EMBL/GenBank/DDBJ databases">
        <title>Comparative genomics of wheat-associated soil bacteria to identify genetic determinants of phenazine resistance.</title>
        <authorList>
            <person name="Mouncey N."/>
        </authorList>
    </citation>
    <scope>NUCLEOTIDE SEQUENCE [LARGE SCALE GENOMIC DNA]</scope>
    <source>
        <strain evidence="2 3">V2I4</strain>
    </source>
</reference>
<dbReference type="EMBL" id="JAUSZI010000002">
    <property type="protein sequence ID" value="MDQ1031240.1"/>
    <property type="molecule type" value="Genomic_DNA"/>
</dbReference>
<gene>
    <name evidence="2" type="ORF">QF035_008822</name>
</gene>
<name>A0ABU0T600_9ACTN</name>
<accession>A0ABU0T600</accession>